<protein>
    <recommendedName>
        <fullName evidence="5">Repeat domain-containing protein</fullName>
    </recommendedName>
</protein>
<keyword evidence="1 2" id="KW-0732">Signal</keyword>
<evidence type="ECO:0000256" key="1">
    <source>
        <dbReference type="ARBA" id="ARBA00022729"/>
    </source>
</evidence>
<gene>
    <name evidence="3" type="ORF">Aglo03_13530</name>
</gene>
<dbReference type="InterPro" id="IPR013517">
    <property type="entry name" value="FG-GAP"/>
</dbReference>
<comment type="caution">
    <text evidence="3">The sequence shown here is derived from an EMBL/GenBank/DDBJ whole genome shotgun (WGS) entry which is preliminary data.</text>
</comment>
<reference evidence="3" key="1">
    <citation type="submission" date="2023-02" db="EMBL/GenBank/DDBJ databases">
        <title>Actinokineospora globicatena NBRC 15670.</title>
        <authorList>
            <person name="Ichikawa N."/>
            <person name="Sato H."/>
            <person name="Tonouchi N."/>
        </authorList>
    </citation>
    <scope>NUCLEOTIDE SEQUENCE</scope>
    <source>
        <strain evidence="3">NBRC 15670</strain>
    </source>
</reference>
<dbReference type="Pfam" id="PF13517">
    <property type="entry name" value="FG-GAP_3"/>
    <property type="match status" value="1"/>
</dbReference>
<feature type="signal peptide" evidence="2">
    <location>
        <begin position="1"/>
        <end position="27"/>
    </location>
</feature>
<organism evidence="3 4">
    <name type="scientific">Actinokineospora globicatena</name>
    <dbReference type="NCBI Taxonomy" id="103729"/>
    <lineage>
        <taxon>Bacteria</taxon>
        <taxon>Bacillati</taxon>
        <taxon>Actinomycetota</taxon>
        <taxon>Actinomycetes</taxon>
        <taxon>Pseudonocardiales</taxon>
        <taxon>Pseudonocardiaceae</taxon>
        <taxon>Actinokineospora</taxon>
    </lineage>
</organism>
<sequence>MSMYTRGAALVGIAATLALGVGNTASAAPVSDLSPTQVAASQTLTALPCVSGGPTAADTTTAATLNPLLNNKMSGNMNSYNASCARAVVDAVKAYGYNEKAAAIAISTVIVETSISNLDGGDRDSVGLYQQRDTWGTFAQRTDPVIATRKFLDEMNRLFPNGSWNTASIGWVAAEVQRPADAYRGRYAVEAADSVVIANKLWATRAPGASLSGDSRAELVHARTDGTLQGWYNGNGFMSTPWTSNIPVGVGFADPARVKFADLSGDGRKELIYVAPDGKLRAWYNGNGFTTYPWTSELEIGSGFSDPSRVFFADLSGDGRAELIHVETNGNLRGWYNGNGFTTAPWTSNIVIGTGFADPARVHFADLSGDGRAELVYNETNGDLRGWYNGNGFTAAPWTSNIVVGTGFTDPARTKFGDFSGDGRAEVVYVSPEGNLRAWYNGNGFTTMPWTGNEISIGSDFTDPARVIIA</sequence>
<dbReference type="RefSeq" id="WP_285608604.1">
    <property type="nucleotide sequence ID" value="NZ_BSSD01000001.1"/>
</dbReference>
<evidence type="ECO:0000313" key="3">
    <source>
        <dbReference type="EMBL" id="GLW90537.1"/>
    </source>
</evidence>
<dbReference type="Proteomes" id="UP001165042">
    <property type="component" value="Unassembled WGS sequence"/>
</dbReference>
<dbReference type="PANTHER" id="PTHR44103">
    <property type="entry name" value="PROPROTEIN CONVERTASE P"/>
    <property type="match status" value="1"/>
</dbReference>
<dbReference type="InterPro" id="IPR028994">
    <property type="entry name" value="Integrin_alpha_N"/>
</dbReference>
<dbReference type="Gene3D" id="2.120.10.70">
    <property type="entry name" value="Fucose-specific lectin"/>
    <property type="match status" value="1"/>
</dbReference>
<dbReference type="AlphaFoldDB" id="A0A9W6QJB3"/>
<name>A0A9W6QJB3_9PSEU</name>
<dbReference type="EMBL" id="BSSD01000001">
    <property type="protein sequence ID" value="GLW90537.1"/>
    <property type="molecule type" value="Genomic_DNA"/>
</dbReference>
<accession>A0A9W6QJB3</accession>
<dbReference type="SUPFAM" id="SSF69318">
    <property type="entry name" value="Integrin alpha N-terminal domain"/>
    <property type="match status" value="1"/>
</dbReference>
<proteinExistence type="predicted"/>
<keyword evidence="4" id="KW-1185">Reference proteome</keyword>
<feature type="chain" id="PRO_5040914834" description="Repeat domain-containing protein" evidence="2">
    <location>
        <begin position="28"/>
        <end position="470"/>
    </location>
</feature>
<evidence type="ECO:0000256" key="2">
    <source>
        <dbReference type="SAM" id="SignalP"/>
    </source>
</evidence>
<dbReference type="PANTHER" id="PTHR44103:SF1">
    <property type="entry name" value="PROPROTEIN CONVERTASE P"/>
    <property type="match status" value="1"/>
</dbReference>
<evidence type="ECO:0008006" key="5">
    <source>
        <dbReference type="Google" id="ProtNLM"/>
    </source>
</evidence>
<evidence type="ECO:0000313" key="4">
    <source>
        <dbReference type="Proteomes" id="UP001165042"/>
    </source>
</evidence>